<evidence type="ECO:0000313" key="2">
    <source>
        <dbReference type="Proteomes" id="UP000265520"/>
    </source>
</evidence>
<evidence type="ECO:0000313" key="1">
    <source>
        <dbReference type="EMBL" id="MCI18671.1"/>
    </source>
</evidence>
<dbReference type="EMBL" id="LXQA010111304">
    <property type="protein sequence ID" value="MCI18671.1"/>
    <property type="molecule type" value="Genomic_DNA"/>
</dbReference>
<sequence>MTCDGSDGGGRRWWWLMMEVVLAGDGACFIDARRDGNG</sequence>
<accession>A0A392Q2Y2</accession>
<reference evidence="1 2" key="1">
    <citation type="journal article" date="2018" name="Front. Plant Sci.">
        <title>Red Clover (Trifolium pratense) and Zigzag Clover (T. medium) - A Picture of Genomic Similarities and Differences.</title>
        <authorList>
            <person name="Dluhosova J."/>
            <person name="Istvanek J."/>
            <person name="Nedelnik J."/>
            <person name="Repkova J."/>
        </authorList>
    </citation>
    <scope>NUCLEOTIDE SEQUENCE [LARGE SCALE GENOMIC DNA]</scope>
    <source>
        <strain evidence="2">cv. 10/8</strain>
        <tissue evidence="1">Leaf</tissue>
    </source>
</reference>
<keyword evidence="2" id="KW-1185">Reference proteome</keyword>
<dbReference type="AlphaFoldDB" id="A0A392Q2Y2"/>
<dbReference type="Proteomes" id="UP000265520">
    <property type="component" value="Unassembled WGS sequence"/>
</dbReference>
<comment type="caution">
    <text evidence="1">The sequence shown here is derived from an EMBL/GenBank/DDBJ whole genome shotgun (WGS) entry which is preliminary data.</text>
</comment>
<protein>
    <submittedName>
        <fullName evidence="1">Uncharacterized protein</fullName>
    </submittedName>
</protein>
<organism evidence="1 2">
    <name type="scientific">Trifolium medium</name>
    <dbReference type="NCBI Taxonomy" id="97028"/>
    <lineage>
        <taxon>Eukaryota</taxon>
        <taxon>Viridiplantae</taxon>
        <taxon>Streptophyta</taxon>
        <taxon>Embryophyta</taxon>
        <taxon>Tracheophyta</taxon>
        <taxon>Spermatophyta</taxon>
        <taxon>Magnoliopsida</taxon>
        <taxon>eudicotyledons</taxon>
        <taxon>Gunneridae</taxon>
        <taxon>Pentapetalae</taxon>
        <taxon>rosids</taxon>
        <taxon>fabids</taxon>
        <taxon>Fabales</taxon>
        <taxon>Fabaceae</taxon>
        <taxon>Papilionoideae</taxon>
        <taxon>50 kb inversion clade</taxon>
        <taxon>NPAAA clade</taxon>
        <taxon>Hologalegina</taxon>
        <taxon>IRL clade</taxon>
        <taxon>Trifolieae</taxon>
        <taxon>Trifolium</taxon>
    </lineage>
</organism>
<proteinExistence type="predicted"/>
<name>A0A392Q2Y2_9FABA</name>